<dbReference type="EMBL" id="DS621989">
    <property type="protein sequence ID" value="EEC00759.1"/>
    <property type="molecule type" value="Genomic_DNA"/>
</dbReference>
<proteinExistence type="inferred from homology"/>
<dbReference type="Proteomes" id="UP000001555">
    <property type="component" value="Unassembled WGS sequence"/>
</dbReference>
<evidence type="ECO:0000256" key="2">
    <source>
        <dbReference type="ARBA" id="ARBA00022723"/>
    </source>
</evidence>
<dbReference type="STRING" id="6945.B7P2D7"/>
<dbReference type="EC" id="1.14.14.1" evidence="7"/>
<evidence type="ECO:0000313" key="9">
    <source>
        <dbReference type="Proteomes" id="UP000001555"/>
    </source>
</evidence>
<protein>
    <submittedName>
        <fullName evidence="7 8">Cytochrome P450, putative</fullName>
        <ecNumber evidence="7">1.14.14.1</ecNumber>
    </submittedName>
</protein>
<name>B7P2D7_IXOSC</name>
<dbReference type="HOGENOM" id="CLU_001570_22_0_1"/>
<dbReference type="OrthoDB" id="1103324at2759"/>
<dbReference type="PANTHER" id="PTHR24300">
    <property type="entry name" value="CYTOCHROME P450 508A4-RELATED"/>
    <property type="match status" value="1"/>
</dbReference>
<dbReference type="VEuPathDB" id="VectorBase:ISCI016425"/>
<dbReference type="EMBL" id="ABJB010829721">
    <property type="status" value="NOT_ANNOTATED_CDS"/>
    <property type="molecule type" value="Genomic_DNA"/>
</dbReference>
<evidence type="ECO:0000256" key="3">
    <source>
        <dbReference type="ARBA" id="ARBA00023004"/>
    </source>
</evidence>
<dbReference type="EMBL" id="ABJB010061146">
    <property type="status" value="NOT_ANNOTATED_CDS"/>
    <property type="molecule type" value="Genomic_DNA"/>
</dbReference>
<evidence type="ECO:0000256" key="4">
    <source>
        <dbReference type="ARBA" id="ARBA00023033"/>
    </source>
</evidence>
<keyword evidence="4 6" id="KW-0503">Monooxygenase</keyword>
<dbReference type="GO" id="GO:0005737">
    <property type="term" value="C:cytoplasm"/>
    <property type="evidence" value="ECO:0000318"/>
    <property type="project" value="GO_Central"/>
</dbReference>
<dbReference type="GO" id="GO:0006082">
    <property type="term" value="P:organic acid metabolic process"/>
    <property type="evidence" value="ECO:0000318"/>
    <property type="project" value="GO_Central"/>
</dbReference>
<evidence type="ECO:0000313" key="7">
    <source>
        <dbReference type="EMBL" id="EEC00759.1"/>
    </source>
</evidence>
<gene>
    <name evidence="8" type="primary">8023601</name>
    <name evidence="7" type="ORF">IscW_ISCW016425</name>
</gene>
<comment type="similarity">
    <text evidence="1 6">Belongs to the cytochrome P450 family.</text>
</comment>
<evidence type="ECO:0000313" key="8">
    <source>
        <dbReference type="EnsemblMetazoa" id="ISCW016425-PA"/>
    </source>
</evidence>
<keyword evidence="3 5" id="KW-0408">Iron</keyword>
<evidence type="ECO:0000256" key="1">
    <source>
        <dbReference type="ARBA" id="ARBA00010617"/>
    </source>
</evidence>
<dbReference type="EMBL" id="ABJB010471737">
    <property type="status" value="NOT_ANNOTATED_CDS"/>
    <property type="molecule type" value="Genomic_DNA"/>
</dbReference>
<dbReference type="Pfam" id="PF00067">
    <property type="entry name" value="p450"/>
    <property type="match status" value="1"/>
</dbReference>
<dbReference type="EMBL" id="ABJB010805299">
    <property type="status" value="NOT_ANNOTATED_CDS"/>
    <property type="molecule type" value="Genomic_DNA"/>
</dbReference>
<keyword evidence="5 6" id="KW-0349">Heme</keyword>
<dbReference type="InterPro" id="IPR036396">
    <property type="entry name" value="Cyt_P450_sf"/>
</dbReference>
<dbReference type="InterPro" id="IPR017972">
    <property type="entry name" value="Cyt_P450_CS"/>
</dbReference>
<dbReference type="VEuPathDB" id="VectorBase:ISCW016425"/>
<reference evidence="7 9" key="1">
    <citation type="submission" date="2008-03" db="EMBL/GenBank/DDBJ databases">
        <title>Annotation of Ixodes scapularis.</title>
        <authorList>
            <consortium name="Ixodes scapularis Genome Project Consortium"/>
            <person name="Caler E."/>
            <person name="Hannick L.I."/>
            <person name="Bidwell S."/>
            <person name="Joardar V."/>
            <person name="Thiagarajan M."/>
            <person name="Amedeo P."/>
            <person name="Galinsky K.J."/>
            <person name="Schobel S."/>
            <person name="Inman J."/>
            <person name="Hostetler J."/>
            <person name="Miller J."/>
            <person name="Hammond M."/>
            <person name="Megy K."/>
            <person name="Lawson D."/>
            <person name="Kodira C."/>
            <person name="Sutton G."/>
            <person name="Meyer J."/>
            <person name="Hill C.A."/>
            <person name="Birren B."/>
            <person name="Nene V."/>
            <person name="Collins F."/>
            <person name="Alarcon-Chaidez F."/>
            <person name="Wikel S."/>
            <person name="Strausberg R."/>
        </authorList>
    </citation>
    <scope>NUCLEOTIDE SEQUENCE [LARGE SCALE GENOMIC DNA]</scope>
    <source>
        <strain evidence="9">Wikel</strain>
        <strain evidence="7">Wikel colony</strain>
    </source>
</reference>
<dbReference type="PANTHER" id="PTHR24300:SF375">
    <property type="entry name" value="CYTOCHROME P450 FAMILY"/>
    <property type="match status" value="1"/>
</dbReference>
<dbReference type="InterPro" id="IPR050182">
    <property type="entry name" value="Cytochrome_P450_fam2"/>
</dbReference>
<dbReference type="InterPro" id="IPR002401">
    <property type="entry name" value="Cyt_P450_E_grp-I"/>
</dbReference>
<dbReference type="PROSITE" id="PS00086">
    <property type="entry name" value="CYTOCHROME_P450"/>
    <property type="match status" value="1"/>
</dbReference>
<dbReference type="GO" id="GO:0020037">
    <property type="term" value="F:heme binding"/>
    <property type="evidence" value="ECO:0000318"/>
    <property type="project" value="GO_Central"/>
</dbReference>
<dbReference type="InterPro" id="IPR001128">
    <property type="entry name" value="Cyt_P450"/>
</dbReference>
<feature type="non-terminal residue" evidence="7">
    <location>
        <position position="1"/>
    </location>
</feature>
<reference evidence="8" key="2">
    <citation type="submission" date="2020-05" db="UniProtKB">
        <authorList>
            <consortium name="EnsemblMetazoa"/>
        </authorList>
    </citation>
    <scope>IDENTIFICATION</scope>
    <source>
        <strain evidence="8">wikel</strain>
    </source>
</reference>
<dbReference type="EnsemblMetazoa" id="ISCW016425-RA">
    <property type="protein sequence ID" value="ISCW016425-PA"/>
    <property type="gene ID" value="ISCW016425"/>
</dbReference>
<keyword evidence="2 5" id="KW-0479">Metal-binding</keyword>
<dbReference type="PaxDb" id="6945-B7P2D7"/>
<evidence type="ECO:0000256" key="6">
    <source>
        <dbReference type="RuleBase" id="RU000461"/>
    </source>
</evidence>
<dbReference type="SUPFAM" id="SSF48264">
    <property type="entry name" value="Cytochrome P450"/>
    <property type="match status" value="1"/>
</dbReference>
<feature type="binding site" description="axial binding residue" evidence="5">
    <location>
        <position position="376"/>
    </location>
    <ligand>
        <name>heme</name>
        <dbReference type="ChEBI" id="CHEBI:30413"/>
    </ligand>
    <ligandPart>
        <name>Fe</name>
        <dbReference type="ChEBI" id="CHEBI:18248"/>
    </ligandPart>
</feature>
<dbReference type="VEuPathDB" id="VectorBase:ISCP_005953"/>
<sequence>VKIGTANVVILSDVDHIKKFYSSKSGVVRPSNAILEELRPSTKIVPGISNLNGEAWTQNRTFILRVFGDLGFGEPSMEDHIMEELQELVSRISNTTGCLINIKDYITASVSNIIAAVMFGSRFKTGDAEHDYLVKLVRSVLDGSESGLMVDKKPNWLSRVATSLQTKAQVNQKSRLMMQDFVKEQITEHKNTLNPDFNRDFIDGYLKKIKESDYKSASHFNENNLLGNAAEFLLTGTGPSSTRIFWFLHICAQNPNSVQNRIQREIDDVVGPHRQPTWEDRKKMPFTMASLKEGLRWKTIGPIGGSRGTLKDTFIGEYLIPKGTIVLLNLRAVHRNPAYWDNPDEFDATRFMTSDGKLLEKNEDYFIPFGVGRRNCPGQVLGNAQMFLYTTTLLQKFNIFPEYQDQLESIGSPDLATADPRVQKLRFVPR</sequence>
<dbReference type="GO" id="GO:0006805">
    <property type="term" value="P:xenobiotic metabolic process"/>
    <property type="evidence" value="ECO:0000318"/>
    <property type="project" value="GO_Central"/>
</dbReference>
<dbReference type="Gene3D" id="1.10.630.10">
    <property type="entry name" value="Cytochrome P450"/>
    <property type="match status" value="1"/>
</dbReference>
<keyword evidence="9" id="KW-1185">Reference proteome</keyword>
<dbReference type="GO" id="GO:0005506">
    <property type="term" value="F:iron ion binding"/>
    <property type="evidence" value="ECO:0007669"/>
    <property type="project" value="InterPro"/>
</dbReference>
<organism>
    <name type="scientific">Ixodes scapularis</name>
    <name type="common">Black-legged tick</name>
    <name type="synonym">Deer tick</name>
    <dbReference type="NCBI Taxonomy" id="6945"/>
    <lineage>
        <taxon>Eukaryota</taxon>
        <taxon>Metazoa</taxon>
        <taxon>Ecdysozoa</taxon>
        <taxon>Arthropoda</taxon>
        <taxon>Chelicerata</taxon>
        <taxon>Arachnida</taxon>
        <taxon>Acari</taxon>
        <taxon>Parasitiformes</taxon>
        <taxon>Ixodida</taxon>
        <taxon>Ixodoidea</taxon>
        <taxon>Ixodidae</taxon>
        <taxon>Ixodinae</taxon>
        <taxon>Ixodes</taxon>
    </lineage>
</organism>
<accession>B7P2D7</accession>
<dbReference type="FunFam" id="1.10.630.10:FF:000161">
    <property type="entry name" value="Cytochrome P450, putative"/>
    <property type="match status" value="1"/>
</dbReference>
<dbReference type="AlphaFoldDB" id="B7P2D7"/>
<evidence type="ECO:0000256" key="5">
    <source>
        <dbReference type="PIRSR" id="PIRSR602401-1"/>
    </source>
</evidence>
<dbReference type="PRINTS" id="PR00463">
    <property type="entry name" value="EP450I"/>
</dbReference>
<dbReference type="GO" id="GO:0016712">
    <property type="term" value="F:oxidoreductase activity, acting on paired donors, with incorporation or reduction of molecular oxygen, reduced flavin or flavoprotein as one donor, and incorporation of one atom of oxygen"/>
    <property type="evidence" value="ECO:0000318"/>
    <property type="project" value="GO_Central"/>
</dbReference>
<comment type="cofactor">
    <cofactor evidence="5">
        <name>heme</name>
        <dbReference type="ChEBI" id="CHEBI:30413"/>
    </cofactor>
</comment>
<keyword evidence="6 7" id="KW-0560">Oxidoreductase</keyword>